<dbReference type="GO" id="GO:0009089">
    <property type="term" value="P:lysine biosynthetic process via diaminopimelate"/>
    <property type="evidence" value="ECO:0007669"/>
    <property type="project" value="UniProtKB-UniPathway"/>
</dbReference>
<dbReference type="InterPro" id="IPR001341">
    <property type="entry name" value="Asp_kinase"/>
</dbReference>
<dbReference type="GeneID" id="78817463"/>
<dbReference type="PANTHER" id="PTHR21499:SF70">
    <property type="entry name" value="ASPARTOKINASE"/>
    <property type="match status" value="1"/>
</dbReference>
<dbReference type="AlphaFoldDB" id="A0A2H4U7D7"/>
<dbReference type="UniPathway" id="UPA00034">
    <property type="reaction ID" value="UER00015"/>
</dbReference>
<dbReference type="Gene3D" id="3.30.70.260">
    <property type="match status" value="2"/>
</dbReference>
<dbReference type="InterPro" id="IPR005260">
    <property type="entry name" value="Asp_kin_monofn"/>
</dbReference>
<evidence type="ECO:0000256" key="1">
    <source>
        <dbReference type="ARBA" id="ARBA00010122"/>
    </source>
</evidence>
<comment type="pathway">
    <text evidence="8">Amino-acid biosynthesis; L-lysine biosynthesis via DAP pathway; (S)-tetrahydrodipicolinate from L-aspartate: step 1/4.</text>
</comment>
<evidence type="ECO:0000256" key="8">
    <source>
        <dbReference type="RuleBase" id="RU004249"/>
    </source>
</evidence>
<dbReference type="OMA" id="DNINIMM"/>
<proteinExistence type="inferred from homology"/>
<evidence type="ECO:0000259" key="9">
    <source>
        <dbReference type="PROSITE" id="PS51671"/>
    </source>
</evidence>
<feature type="domain" description="ACT" evidence="9">
    <location>
        <begin position="349"/>
        <end position="406"/>
    </location>
</feature>
<evidence type="ECO:0000313" key="10">
    <source>
        <dbReference type="EMBL" id="ATZ60031.1"/>
    </source>
</evidence>
<dbReference type="InterPro" id="IPR018042">
    <property type="entry name" value="Aspartate_kinase_CS"/>
</dbReference>
<dbReference type="PIRSF" id="PIRSF000726">
    <property type="entry name" value="Asp_kin"/>
    <property type="match status" value="1"/>
</dbReference>
<dbReference type="InterPro" id="IPR036393">
    <property type="entry name" value="AceGlu_kinase-like_sf"/>
</dbReference>
<dbReference type="InterPro" id="IPR027795">
    <property type="entry name" value="CASTOR_ACT_dom"/>
</dbReference>
<dbReference type="PROSITE" id="PS51671">
    <property type="entry name" value="ACT"/>
    <property type="match status" value="2"/>
</dbReference>
<name>A0A2H4U7D7_METSM</name>
<reference evidence="10 11" key="1">
    <citation type="submission" date="2016-10" db="EMBL/GenBank/DDBJ databases">
        <authorList>
            <person name="Varghese N."/>
        </authorList>
    </citation>
    <scope>NUCLEOTIDE SEQUENCE [LARGE SCALE GENOMIC DNA]</scope>
    <source>
        <strain evidence="10 11">KB11</strain>
    </source>
</reference>
<dbReference type="NCBIfam" id="TIGR00656">
    <property type="entry name" value="asp_kin_monofn"/>
    <property type="match status" value="1"/>
</dbReference>
<evidence type="ECO:0000256" key="7">
    <source>
        <dbReference type="RuleBase" id="RU003448"/>
    </source>
</evidence>
<dbReference type="InterPro" id="IPR002912">
    <property type="entry name" value="ACT_dom"/>
</dbReference>
<dbReference type="GO" id="GO:0009090">
    <property type="term" value="P:homoserine biosynthetic process"/>
    <property type="evidence" value="ECO:0007669"/>
    <property type="project" value="TreeGrafter"/>
</dbReference>
<dbReference type="NCBIfam" id="TIGR00657">
    <property type="entry name" value="asp_kinases"/>
    <property type="match status" value="1"/>
</dbReference>
<organism evidence="10 11">
    <name type="scientific">Methanobrevibacter smithii</name>
    <dbReference type="NCBI Taxonomy" id="2173"/>
    <lineage>
        <taxon>Archaea</taxon>
        <taxon>Methanobacteriati</taxon>
        <taxon>Methanobacteriota</taxon>
        <taxon>Methanomada group</taxon>
        <taxon>Methanobacteria</taxon>
        <taxon>Methanobacteriales</taxon>
        <taxon>Methanobacteriaceae</taxon>
        <taxon>Methanobrevibacter</taxon>
    </lineage>
</organism>
<accession>A0A2H4U7D7</accession>
<dbReference type="CDD" id="cd04234">
    <property type="entry name" value="AAK_AK"/>
    <property type="match status" value="1"/>
</dbReference>
<dbReference type="GO" id="GO:0005524">
    <property type="term" value="F:ATP binding"/>
    <property type="evidence" value="ECO:0007669"/>
    <property type="project" value="UniProtKB-KW"/>
</dbReference>
<dbReference type="GO" id="GO:0005829">
    <property type="term" value="C:cytosol"/>
    <property type="evidence" value="ECO:0007669"/>
    <property type="project" value="TreeGrafter"/>
</dbReference>
<dbReference type="Gene3D" id="3.40.1160.10">
    <property type="entry name" value="Acetylglutamate kinase-like"/>
    <property type="match status" value="1"/>
</dbReference>
<keyword evidence="8" id="KW-0028">Amino-acid biosynthesis</keyword>
<evidence type="ECO:0000256" key="2">
    <source>
        <dbReference type="ARBA" id="ARBA00022679"/>
    </source>
</evidence>
<keyword evidence="4 7" id="KW-0418">Kinase</keyword>
<dbReference type="GO" id="GO:0004072">
    <property type="term" value="F:aspartate kinase activity"/>
    <property type="evidence" value="ECO:0007669"/>
    <property type="project" value="UniProtKB-EC"/>
</dbReference>
<comment type="catalytic activity">
    <reaction evidence="6 7">
        <text>L-aspartate + ATP = 4-phospho-L-aspartate + ADP</text>
        <dbReference type="Rhea" id="RHEA:23776"/>
        <dbReference type="ChEBI" id="CHEBI:29991"/>
        <dbReference type="ChEBI" id="CHEBI:30616"/>
        <dbReference type="ChEBI" id="CHEBI:57535"/>
        <dbReference type="ChEBI" id="CHEBI:456216"/>
        <dbReference type="EC" id="2.7.2.4"/>
    </reaction>
</comment>
<dbReference type="InterPro" id="IPR001048">
    <property type="entry name" value="Asp/Glu/Uridylate_kinase"/>
</dbReference>
<feature type="domain" description="ACT" evidence="9">
    <location>
        <begin position="273"/>
        <end position="345"/>
    </location>
</feature>
<comment type="pathway">
    <text evidence="8">Amino-acid biosynthesis; L-methionine biosynthesis via de novo pathway; L-homoserine from L-aspartate: step 1/3.</text>
</comment>
<dbReference type="UniPathway" id="UPA00050">
    <property type="reaction ID" value="UER00461"/>
</dbReference>
<comment type="pathway">
    <text evidence="8">Amino-acid biosynthesis; L-threonine biosynthesis; L-threonine from L-aspartate: step 1/5.</text>
</comment>
<dbReference type="PROSITE" id="PS00324">
    <property type="entry name" value="ASPARTOKINASE"/>
    <property type="match status" value="1"/>
</dbReference>
<protein>
    <recommendedName>
        <fullName evidence="7">Aspartokinase</fullName>
        <ecNumber evidence="7">2.7.2.4</ecNumber>
    </recommendedName>
</protein>
<keyword evidence="2 7" id="KW-0808">Transferase</keyword>
<comment type="similarity">
    <text evidence="1 7">Belongs to the aspartokinase family.</text>
</comment>
<dbReference type="Pfam" id="PF13840">
    <property type="entry name" value="ACT_7"/>
    <property type="match status" value="2"/>
</dbReference>
<sequence length="406" mass="43552">MDLIVAKFGGTSVGDGSRIRKAAQSVVNEYMKGNQLVVVVSAVNNATDELIELSNEAIGGGLTDKQKAEIMAMGELTSSRLFAAAIESLGVKAEFIDPYNDKWPVITDSNSLNAKIDFATTDKKCEGIKNLISQGIIPVICGFLGKGPSGEITTIGRGGSDVTAFLLGHCLSANNVVIVTDVDGVMSTDPNKIEEAELLDEISVEEMRDLATHGAQVLHPHALKYKDPLISAKIINFNNGDLSSEGTKITGPFEGDMLKTVSLYKNPISVIAIVGEEMLKKVGLLADLTSCLAENEINIFGISAGQNSITVFVEKKDSDKAYHLLHSWVIDEDVLSSLSLGDDTAMITVVSPEFIDEPGIISNITNPLRKNDINIVEISSSQTAVVLFVDWKDGEKALELIKEVLK</sequence>
<dbReference type="EC" id="2.7.2.4" evidence="7"/>
<evidence type="ECO:0000256" key="3">
    <source>
        <dbReference type="ARBA" id="ARBA00022741"/>
    </source>
</evidence>
<evidence type="ECO:0000256" key="5">
    <source>
        <dbReference type="ARBA" id="ARBA00022840"/>
    </source>
</evidence>
<evidence type="ECO:0000256" key="6">
    <source>
        <dbReference type="ARBA" id="ARBA00047872"/>
    </source>
</evidence>
<dbReference type="GO" id="GO:0009088">
    <property type="term" value="P:threonine biosynthetic process"/>
    <property type="evidence" value="ECO:0007669"/>
    <property type="project" value="UniProtKB-UniPathway"/>
</dbReference>
<dbReference type="EMBL" id="CP017803">
    <property type="protein sequence ID" value="ATZ60031.1"/>
    <property type="molecule type" value="Genomic_DNA"/>
</dbReference>
<dbReference type="RefSeq" id="WP_004033096.1">
    <property type="nucleotide sequence ID" value="NZ_AP025586.1"/>
</dbReference>
<evidence type="ECO:0000313" key="11">
    <source>
        <dbReference type="Proteomes" id="UP000232133"/>
    </source>
</evidence>
<dbReference type="SUPFAM" id="SSF55021">
    <property type="entry name" value="ACT-like"/>
    <property type="match status" value="2"/>
</dbReference>
<dbReference type="Pfam" id="PF00696">
    <property type="entry name" value="AA_kinase"/>
    <property type="match status" value="1"/>
</dbReference>
<gene>
    <name evidence="10" type="ORF">BK798_06135</name>
</gene>
<evidence type="ECO:0000256" key="4">
    <source>
        <dbReference type="ARBA" id="ARBA00022777"/>
    </source>
</evidence>
<keyword evidence="5" id="KW-0067">ATP-binding</keyword>
<dbReference type="Proteomes" id="UP000232133">
    <property type="component" value="Chromosome"/>
</dbReference>
<keyword evidence="3" id="KW-0547">Nucleotide-binding</keyword>
<dbReference type="PANTHER" id="PTHR21499">
    <property type="entry name" value="ASPARTATE KINASE"/>
    <property type="match status" value="1"/>
</dbReference>
<dbReference type="InterPro" id="IPR045865">
    <property type="entry name" value="ACT-like_dom_sf"/>
</dbReference>
<dbReference type="UniPathway" id="UPA00051">
    <property type="reaction ID" value="UER00462"/>
</dbReference>
<dbReference type="NCBIfam" id="NF005159">
    <property type="entry name" value="PRK06635.2-3"/>
    <property type="match status" value="1"/>
</dbReference>
<dbReference type="CDD" id="cd04892">
    <property type="entry name" value="ACT_AK-like_2"/>
    <property type="match status" value="1"/>
</dbReference>
<dbReference type="SUPFAM" id="SSF53633">
    <property type="entry name" value="Carbamate kinase-like"/>
    <property type="match status" value="1"/>
</dbReference>